<dbReference type="InterPro" id="IPR019587">
    <property type="entry name" value="Polyketide_cyclase/dehydratase"/>
</dbReference>
<evidence type="ECO:0008006" key="3">
    <source>
        <dbReference type="Google" id="ProtNLM"/>
    </source>
</evidence>
<organism evidence="1 2">
    <name type="scientific">Myxococcus xanthus</name>
    <dbReference type="NCBI Taxonomy" id="34"/>
    <lineage>
        <taxon>Bacteria</taxon>
        <taxon>Pseudomonadati</taxon>
        <taxon>Myxococcota</taxon>
        <taxon>Myxococcia</taxon>
        <taxon>Myxococcales</taxon>
        <taxon>Cystobacterineae</taxon>
        <taxon>Myxococcaceae</taxon>
        <taxon>Myxococcus</taxon>
    </lineage>
</organism>
<dbReference type="Proteomes" id="UP000320179">
    <property type="component" value="Chromosome"/>
</dbReference>
<dbReference type="Pfam" id="PF10604">
    <property type="entry name" value="Polyketide_cyc2"/>
    <property type="match status" value="1"/>
</dbReference>
<name>A0AAE6KSM3_MYXXA</name>
<dbReference type="InterPro" id="IPR023393">
    <property type="entry name" value="START-like_dom_sf"/>
</dbReference>
<evidence type="ECO:0000313" key="2">
    <source>
        <dbReference type="Proteomes" id="UP000320179"/>
    </source>
</evidence>
<dbReference type="Gene3D" id="3.30.530.20">
    <property type="match status" value="1"/>
</dbReference>
<evidence type="ECO:0000313" key="1">
    <source>
        <dbReference type="EMBL" id="QDE68335.1"/>
    </source>
</evidence>
<dbReference type="AlphaFoldDB" id="A0AAE6KSM3"/>
<protein>
    <recommendedName>
        <fullName evidence="3">Polyketide cyclase</fullName>
    </recommendedName>
</protein>
<dbReference type="SUPFAM" id="SSF55961">
    <property type="entry name" value="Bet v1-like"/>
    <property type="match status" value="1"/>
</dbReference>
<proteinExistence type="predicted"/>
<dbReference type="EMBL" id="CP017174">
    <property type="protein sequence ID" value="QDE68335.1"/>
    <property type="molecule type" value="Genomic_DNA"/>
</dbReference>
<reference evidence="1 2" key="1">
    <citation type="journal article" date="2019" name="Science">
        <title>Social genes are selection hotspots in kin groups of a soil microbe.</title>
        <authorList>
            <person name="Wielgoss S."/>
            <person name="Wolfensberger R."/>
            <person name="Sun L."/>
            <person name="Fiegna F."/>
            <person name="Velicer G.J."/>
        </authorList>
    </citation>
    <scope>NUCLEOTIDE SEQUENCE [LARGE SCALE GENOMIC DNA]</scope>
    <source>
        <strain evidence="1 2">MC3.5.9c15</strain>
    </source>
</reference>
<accession>A0AAE6KSM3</accession>
<gene>
    <name evidence="1" type="ORF">BHS09_15860</name>
</gene>
<dbReference type="RefSeq" id="WP_140791091.1">
    <property type="nucleotide sequence ID" value="NZ_CP017169.1"/>
</dbReference>
<sequence length="176" mass="19811">MSHNMIHHSVHIRRRREDIFTVLADPERHESKWRPEVIEFRQVNDGPVGAGTRYQVSRQLMGRRSDASVEILRLEPPHMGEFHGTAGPFTFWGKYVLEPADGGTQIDIEARIGTKGATEAGASATLGERFKTAMFSALLRVGIVVFRREIAVDFRRLKTLIEAPTANQLFGFPESP</sequence>